<proteinExistence type="predicted"/>
<evidence type="ECO:0000313" key="1">
    <source>
        <dbReference type="EMBL" id="ALM76238.1"/>
    </source>
</evidence>
<gene>
    <name evidence="1" type="ORF">TBCH5v1_2343</name>
</gene>
<organism evidence="1 2">
    <name type="scientific">Thermococcus barophilus</name>
    <dbReference type="NCBI Taxonomy" id="55802"/>
    <lineage>
        <taxon>Archaea</taxon>
        <taxon>Methanobacteriati</taxon>
        <taxon>Methanobacteriota</taxon>
        <taxon>Thermococci</taxon>
        <taxon>Thermococcales</taxon>
        <taxon>Thermococcaceae</taxon>
        <taxon>Thermococcus</taxon>
    </lineage>
</organism>
<name>A0A0S1XET4_THEBA</name>
<sequence length="99" mass="11488">MKEGLRVKVFSGDMREYLGLGTVVGFEKFPFGLDIVRIPVIQLDNGKELRGYECWWISKEEADLVEISIFGRVVLDDKPVKDLPRFLDELKKERDGRGW</sequence>
<evidence type="ECO:0000313" key="2">
    <source>
        <dbReference type="Proteomes" id="UP000066042"/>
    </source>
</evidence>
<dbReference type="STRING" id="55802.TBCH5v1_2343"/>
<protein>
    <submittedName>
        <fullName evidence="1">Uncharacterized protein</fullName>
    </submittedName>
</protein>
<dbReference type="EMBL" id="CP013050">
    <property type="protein sequence ID" value="ALM76238.1"/>
    <property type="molecule type" value="Genomic_DNA"/>
</dbReference>
<dbReference type="AlphaFoldDB" id="A0A0S1XET4"/>
<dbReference type="PATRIC" id="fig|55802.8.peg.2323"/>
<reference evidence="1 2" key="1">
    <citation type="journal article" date="2016" name="Genome Announc.">
        <title>Complete genome sequence of the hyperthermophilic and piezophilic archaeon Thermococcus barophilus Ch5, capable of growth at the expense of hydrogenogenesis from carbon monoxide and formate.</title>
        <authorList>
            <person name="Oger P."/>
            <person name="Sokolova T.G."/>
            <person name="Kozhevnikova D.A."/>
            <person name="Taranov E.A."/>
            <person name="Vannier P."/>
            <person name="Lee H.S."/>
            <person name="Kwon K.K."/>
            <person name="Kang S.G."/>
            <person name="Lee J.H."/>
            <person name="Bonch-Osmolovskaya E.A."/>
            <person name="Lebedinsky A.V."/>
        </authorList>
    </citation>
    <scope>NUCLEOTIDE SEQUENCE [LARGE SCALE GENOMIC DNA]</scope>
    <source>
        <strain evidence="2">Ch5</strain>
    </source>
</reference>
<dbReference type="Proteomes" id="UP000066042">
    <property type="component" value="Chromosome"/>
</dbReference>
<accession>A0A0S1XET4</accession>